<feature type="repeat" description="WD" evidence="5">
    <location>
        <begin position="336"/>
        <end position="380"/>
    </location>
</feature>
<feature type="compositionally biased region" description="Acidic residues" evidence="6">
    <location>
        <begin position="1404"/>
        <end position="1415"/>
    </location>
</feature>
<dbReference type="SUPFAM" id="SSF47370">
    <property type="entry name" value="Bromodomain"/>
    <property type="match status" value="1"/>
</dbReference>
<dbReference type="Gene3D" id="2.130.10.10">
    <property type="entry name" value="YVTN repeat-like/Quinoprotein amine dehydrogenase"/>
    <property type="match status" value="3"/>
</dbReference>
<feature type="compositionally biased region" description="Acidic residues" evidence="6">
    <location>
        <begin position="835"/>
        <end position="852"/>
    </location>
</feature>
<dbReference type="PANTHER" id="PTHR16266:SF17">
    <property type="entry name" value="BRWD3"/>
    <property type="match status" value="1"/>
</dbReference>
<feature type="region of interest" description="Disordered" evidence="6">
    <location>
        <begin position="1218"/>
        <end position="1237"/>
    </location>
</feature>
<dbReference type="InterPro" id="IPR057451">
    <property type="entry name" value="BRWD/PHIP_AD"/>
</dbReference>
<organism evidence="8 9">
    <name type="scientific">Sphagnum jensenii</name>
    <dbReference type="NCBI Taxonomy" id="128206"/>
    <lineage>
        <taxon>Eukaryota</taxon>
        <taxon>Viridiplantae</taxon>
        <taxon>Streptophyta</taxon>
        <taxon>Embryophyta</taxon>
        <taxon>Bryophyta</taxon>
        <taxon>Sphagnophytina</taxon>
        <taxon>Sphagnopsida</taxon>
        <taxon>Sphagnales</taxon>
        <taxon>Sphagnaceae</taxon>
        <taxon>Sphagnum</taxon>
    </lineage>
</organism>
<dbReference type="PROSITE" id="PS50294">
    <property type="entry name" value="WD_REPEATS_REGION"/>
    <property type="match status" value="3"/>
</dbReference>
<feature type="compositionally biased region" description="Polar residues" evidence="6">
    <location>
        <begin position="908"/>
        <end position="918"/>
    </location>
</feature>
<feature type="compositionally biased region" description="Basic and acidic residues" evidence="6">
    <location>
        <begin position="1503"/>
        <end position="1514"/>
    </location>
</feature>
<dbReference type="InterPro" id="IPR001680">
    <property type="entry name" value="WD40_rpt"/>
</dbReference>
<feature type="repeat" description="WD" evidence="5">
    <location>
        <begin position="585"/>
        <end position="627"/>
    </location>
</feature>
<dbReference type="PROSITE" id="PS00678">
    <property type="entry name" value="WD_REPEATS_1"/>
    <property type="match status" value="1"/>
</dbReference>
<protein>
    <recommendedName>
        <fullName evidence="7">Bromo domain-containing protein</fullName>
    </recommendedName>
</protein>
<feature type="compositionally biased region" description="Basic and acidic residues" evidence="6">
    <location>
        <begin position="1372"/>
        <end position="1391"/>
    </location>
</feature>
<evidence type="ECO:0000259" key="7">
    <source>
        <dbReference type="PROSITE" id="PS50014"/>
    </source>
</evidence>
<evidence type="ECO:0000256" key="3">
    <source>
        <dbReference type="ARBA" id="ARBA00023117"/>
    </source>
</evidence>
<keyword evidence="1 5" id="KW-0853">WD repeat</keyword>
<dbReference type="PANTHER" id="PTHR16266">
    <property type="entry name" value="WD REPEAT DOMAIN 9"/>
    <property type="match status" value="1"/>
</dbReference>
<accession>A0ABP0WX94</accession>
<dbReference type="SMART" id="SM00297">
    <property type="entry name" value="BROMO"/>
    <property type="match status" value="1"/>
</dbReference>
<evidence type="ECO:0000313" key="8">
    <source>
        <dbReference type="EMBL" id="CAK9270055.1"/>
    </source>
</evidence>
<feature type="compositionally biased region" description="Basic residues" evidence="6">
    <location>
        <begin position="858"/>
        <end position="867"/>
    </location>
</feature>
<feature type="domain" description="Bromo" evidence="7">
    <location>
        <begin position="1865"/>
        <end position="1916"/>
    </location>
</feature>
<feature type="compositionally biased region" description="Basic residues" evidence="6">
    <location>
        <begin position="1420"/>
        <end position="1430"/>
    </location>
</feature>
<feature type="repeat" description="WD" evidence="5">
    <location>
        <begin position="294"/>
        <end position="335"/>
    </location>
</feature>
<dbReference type="PROSITE" id="PS50082">
    <property type="entry name" value="WD_REPEATS_2"/>
    <property type="match status" value="5"/>
</dbReference>
<evidence type="ECO:0000256" key="1">
    <source>
        <dbReference type="ARBA" id="ARBA00022574"/>
    </source>
</evidence>
<dbReference type="SMART" id="SM00320">
    <property type="entry name" value="WD40"/>
    <property type="match status" value="8"/>
</dbReference>
<feature type="repeat" description="WD" evidence="5">
    <location>
        <begin position="401"/>
        <end position="426"/>
    </location>
</feature>
<dbReference type="Pfam" id="PF00400">
    <property type="entry name" value="WD40"/>
    <property type="match status" value="5"/>
</dbReference>
<dbReference type="InterPro" id="IPR019775">
    <property type="entry name" value="WD40_repeat_CS"/>
</dbReference>
<dbReference type="Pfam" id="PF00439">
    <property type="entry name" value="Bromodomain"/>
    <property type="match status" value="1"/>
</dbReference>
<evidence type="ECO:0000313" key="9">
    <source>
        <dbReference type="Proteomes" id="UP001497444"/>
    </source>
</evidence>
<evidence type="ECO:0000256" key="5">
    <source>
        <dbReference type="PROSITE-ProRule" id="PRU00221"/>
    </source>
</evidence>
<dbReference type="InterPro" id="IPR001487">
    <property type="entry name" value="Bromodomain"/>
</dbReference>
<keyword evidence="3 4" id="KW-0103">Bromodomain</keyword>
<feature type="compositionally biased region" description="Polar residues" evidence="6">
    <location>
        <begin position="1483"/>
        <end position="1498"/>
    </location>
</feature>
<dbReference type="InterPro" id="IPR015943">
    <property type="entry name" value="WD40/YVTN_repeat-like_dom_sf"/>
</dbReference>
<feature type="region of interest" description="Disordered" evidence="6">
    <location>
        <begin position="1248"/>
        <end position="1268"/>
    </location>
</feature>
<feature type="region of interest" description="Disordered" evidence="6">
    <location>
        <begin position="1059"/>
        <end position="1079"/>
    </location>
</feature>
<keyword evidence="9" id="KW-1185">Reference proteome</keyword>
<dbReference type="PROSITE" id="PS50014">
    <property type="entry name" value="BROMODOMAIN_2"/>
    <property type="match status" value="1"/>
</dbReference>
<dbReference type="InterPro" id="IPR036322">
    <property type="entry name" value="WD40_repeat_dom_sf"/>
</dbReference>
<feature type="compositionally biased region" description="Basic and acidic residues" evidence="6">
    <location>
        <begin position="885"/>
        <end position="896"/>
    </location>
</feature>
<dbReference type="Proteomes" id="UP001497444">
    <property type="component" value="Chromosome 3"/>
</dbReference>
<reference evidence="8" key="1">
    <citation type="submission" date="2024-02" db="EMBL/GenBank/DDBJ databases">
        <authorList>
            <consortium name="ELIXIR-Norway"/>
            <consortium name="Elixir Norway"/>
        </authorList>
    </citation>
    <scope>NUCLEOTIDE SEQUENCE</scope>
</reference>
<feature type="compositionally biased region" description="Low complexity" evidence="6">
    <location>
        <begin position="942"/>
        <end position="955"/>
    </location>
</feature>
<feature type="compositionally biased region" description="Polar residues" evidence="6">
    <location>
        <begin position="1515"/>
        <end position="1524"/>
    </location>
</feature>
<feature type="compositionally biased region" description="Basic and acidic residues" evidence="6">
    <location>
        <begin position="1470"/>
        <end position="1482"/>
    </location>
</feature>
<proteinExistence type="predicted"/>
<dbReference type="Gene3D" id="1.20.920.10">
    <property type="entry name" value="Bromodomain-like"/>
    <property type="match status" value="1"/>
</dbReference>
<dbReference type="EMBL" id="OZ020098">
    <property type="protein sequence ID" value="CAK9270055.1"/>
    <property type="molecule type" value="Genomic_DNA"/>
</dbReference>
<evidence type="ECO:0000256" key="2">
    <source>
        <dbReference type="ARBA" id="ARBA00022737"/>
    </source>
</evidence>
<feature type="region of interest" description="Disordered" evidence="6">
    <location>
        <begin position="1342"/>
        <end position="1566"/>
    </location>
</feature>
<gene>
    <name evidence="8" type="ORF">CSSPJE1EN1_LOCUS15533</name>
</gene>
<feature type="region of interest" description="Disordered" evidence="6">
    <location>
        <begin position="806"/>
        <end position="926"/>
    </location>
</feature>
<feature type="compositionally biased region" description="Basic and acidic residues" evidence="6">
    <location>
        <begin position="1225"/>
        <end position="1234"/>
    </location>
</feature>
<feature type="compositionally biased region" description="Basic and acidic residues" evidence="6">
    <location>
        <begin position="1595"/>
        <end position="1606"/>
    </location>
</feature>
<feature type="repeat" description="WD" evidence="5">
    <location>
        <begin position="252"/>
        <end position="293"/>
    </location>
</feature>
<feature type="compositionally biased region" description="Polar residues" evidence="6">
    <location>
        <begin position="1532"/>
        <end position="1542"/>
    </location>
</feature>
<dbReference type="Pfam" id="PF25313">
    <property type="entry name" value="BRWD_AD"/>
    <property type="match status" value="1"/>
</dbReference>
<dbReference type="InterPro" id="IPR036427">
    <property type="entry name" value="Bromodomain-like_sf"/>
</dbReference>
<sequence>MVMCKAVPPMDPAALAAVPLIQQQPDQLDPFNVPTTTSLSLLQNNAMSSSSGHDDIQPDVSEIYFLVMHFLASGPCSRAFGQLWNELLQHKLLPRRFHAWVSRDGKQSNDENDDGASFPLSYRDVEARYPNIEKTHLVKLLQQLLIHDRRLVATMEPPQSRIPTAADAPTLLGSGAFSLLDTERSKAPKEVSLWTRQMRWPHWQADQVHGLMLRELGGGFARHSRAPTSQTACYVVLKPDILVDRIQIIKKLRGHRNAVYCAIFDRTGQYVITGSDDRLVKIWSSETGLCLRSCRGHEGDITDMAVSSGNTLVASASNDCSIRIWRLPDGVPISVLRGHTSSVTAITFSPRQGCEHLLLSTSDDGTCRIWDALDSSRKSRVYMPSPKEPPTTPAPPIINQVICCAFNADGSIFVTGSSDKIARVWDACKWNDDVTGRPNHELDTLRGHEHDVNYVQFSGCAAPARPLVSDVVKKDYPSQFKNSWFGHASIVTCSRDGSAIIWTPRPRKYHGKVGRWVKAYHLRVPPPPMPPPAPRGNGPRQRLLPTPRGVNMIVWSLDNRFVLAAIMDHRICVWNAVDGSLVHSLTGHDKQTYVLDVHPFNPRIAMSAGYDGRVIIWDIWEGHPIKVYETGEYNLVDGHFSPDGSSLVVSDEVGQIYVFGTGPEMSQKDVKYDQFFLGDFRPLVRDAFGNVLDVETQLAPHVRNIQDLLCDASLIPYPEPYQSTYQQRRLGTLGINWTPPSVHLAIGATDDAVYIRHVDPPIAVLRPPERHDRQGILTGVGGNRWVEQPSEVGEAMDWEQEVVAGGGLSEDTGSNYSASEESQSDEEEAGHSGDSLDDEGLGSSDAEEGVEEQDGKTNLRRSCRNKRKLEEYIHTASGRRVRRQTLKDNNESSERGQRHRPSRAPRPGTSTACITTHQASSSRPRRLAARNALNLFSSMNSNEEAENNNPVVAASSPPPAHEDGPQALDSENRLGICVTTEEPAPPEQEANPAEVVQHELEWGREKRMVEEEEVTISKGEMVENAGECRRPRSHRRLVLKLRNGGPPRAAADGFRLEEAEVPEEQTAEATSVPPELGSLPLKEANSPVALQLASQRIVRKLVVKPPTAAASPLKSCAHNGDVLVKENGHENNLGHQVNKELDFIETQNHPEDGKSKSETCVENKGLEASYFAELPTWSMGNRRTLGRPQYSKFVVCDVEDDLLQTATDVEAGIGETLEGEAQSHQQEDEQDHLCDGQNKNMDFKKASSEYTDDGTADTGCQANKNSQDMDVHNRNNILEESVVHVAASTEELLQAKDSDTEQELSVKSVLPNSDEEQVDAEEHHESCLALQERAPTLHVTRSQVIVDKPSSSRIRHHQPTRLIPEWEAMGDEPNHGDDQEEGDKGTSRSDLCDDTCPSTQDWSDSGEQDTADESAEVSQGRHHTQRHHQALGKLGSYTGQASTSERRQHLNNLETSPRTRRVRRMPSALDENHCETRSRGNHEQPTQAISGAESTPGASSMWGEEKEILIKDGSKSWQNGSTSARCLRPRQPANNMDATLSGSDIERPSWTEPRSSRVAPKEEGKESSFECDHRLEYYGNEKAWHLTGHQRQNVSHREKGMARRGDFGTWGQRGGRRSRKFATRSRTLDTVAWLLTEEVELGTRFIPQFGDEVVYLRQGHQEFLQKAKLDEKGPWRILKKPVGAVEFCRIISLDYVIEKPSQKTSCKLELQFTDVSSEVYGKSFKLTLLELTDHPDFLVERTRYDTSMNKGWRARDHCQVWWACEENGKAGSWWEGRIKLLKPKSPEFPESPWEMYHVMYKGSSAEPTAHSPWELFEKNYNLEDWQLPSIDEPQKESLKTIFDKLQYNANEFGLEKLQEDMYNIEYINRIALPLSFDTISARVERDYYHSVQAFEHDVKLMVSNAQTFYGNDTMEADRIEELADELLGALQ</sequence>
<evidence type="ECO:0000256" key="6">
    <source>
        <dbReference type="SAM" id="MobiDB-lite"/>
    </source>
</evidence>
<dbReference type="Pfam" id="PF25437">
    <property type="entry name" value="BRWD1_N"/>
    <property type="match status" value="1"/>
</dbReference>
<evidence type="ECO:0000256" key="4">
    <source>
        <dbReference type="PROSITE-ProRule" id="PRU00035"/>
    </source>
</evidence>
<feature type="region of interest" description="Disordered" evidence="6">
    <location>
        <begin position="942"/>
        <end position="967"/>
    </location>
</feature>
<feature type="region of interest" description="Disordered" evidence="6">
    <location>
        <begin position="1589"/>
        <end position="1615"/>
    </location>
</feature>
<dbReference type="CDD" id="cd00200">
    <property type="entry name" value="WD40"/>
    <property type="match status" value="1"/>
</dbReference>
<dbReference type="SUPFAM" id="SSF50978">
    <property type="entry name" value="WD40 repeat-like"/>
    <property type="match status" value="1"/>
</dbReference>
<dbReference type="InterPro" id="IPR057452">
    <property type="entry name" value="BRWD/PHIP_N"/>
</dbReference>
<dbReference type="InterPro" id="IPR052060">
    <property type="entry name" value="Bromo_WD_repeat"/>
</dbReference>
<keyword evidence="2" id="KW-0677">Repeat</keyword>
<name>A0ABP0WX94_9BRYO</name>